<evidence type="ECO:0000313" key="3">
    <source>
        <dbReference type="Proteomes" id="UP000677413"/>
    </source>
</evidence>
<accession>A0A941BD66</accession>
<organism evidence="2 3">
    <name type="scientific">Streptomyces liliiviolaceus</name>
    <dbReference type="NCBI Taxonomy" id="2823109"/>
    <lineage>
        <taxon>Bacteria</taxon>
        <taxon>Bacillati</taxon>
        <taxon>Actinomycetota</taxon>
        <taxon>Actinomycetes</taxon>
        <taxon>Kitasatosporales</taxon>
        <taxon>Streptomycetaceae</taxon>
        <taxon>Streptomyces</taxon>
    </lineage>
</organism>
<dbReference type="EMBL" id="JAGPYQ010000002">
    <property type="protein sequence ID" value="MBQ0855477.1"/>
    <property type="molecule type" value="Genomic_DNA"/>
</dbReference>
<dbReference type="AlphaFoldDB" id="A0A941BD66"/>
<evidence type="ECO:0000256" key="1">
    <source>
        <dbReference type="SAM" id="MobiDB-lite"/>
    </source>
</evidence>
<proteinExistence type="predicted"/>
<keyword evidence="3" id="KW-1185">Reference proteome</keyword>
<dbReference type="RefSeq" id="WP_210893866.1">
    <property type="nucleotide sequence ID" value="NZ_JAGPYQ010000002.1"/>
</dbReference>
<comment type="caution">
    <text evidence="2">The sequence shown here is derived from an EMBL/GenBank/DDBJ whole genome shotgun (WGS) entry which is preliminary data.</text>
</comment>
<gene>
    <name evidence="2" type="ORF">J8N05_45750</name>
</gene>
<reference evidence="2 3" key="1">
    <citation type="submission" date="2021-04" db="EMBL/GenBank/DDBJ databases">
        <authorList>
            <person name="Tang X."/>
            <person name="Zhou X."/>
            <person name="Chen X."/>
            <person name="Cernava T."/>
            <person name="Zhang C."/>
        </authorList>
    </citation>
    <scope>NUCLEOTIDE SEQUENCE [LARGE SCALE GENOMIC DNA]</scope>
    <source>
        <strain evidence="2 3">BH-SS-21</strain>
    </source>
</reference>
<sequence>MNPSYHRELIPREDVLRLIDEFSAMKETFASKTEQWQLLDRSGRVPAALSFTELFQHVTDAQELSRDVLKATTDFAARPHIANPAGRDTLAHLSTASFLSAHAVPHFAQTAHAVLTLRRLPDPTDQHYLKNEMVIDHATARNYLLRTSQSLRDAAQTLHEHLQLHRFFSAPALSDRPVPPPPGPKGHSR</sequence>
<feature type="region of interest" description="Disordered" evidence="1">
    <location>
        <begin position="170"/>
        <end position="189"/>
    </location>
</feature>
<feature type="compositionally biased region" description="Pro residues" evidence="1">
    <location>
        <begin position="177"/>
        <end position="189"/>
    </location>
</feature>
<name>A0A941BD66_9ACTN</name>
<protein>
    <submittedName>
        <fullName evidence="2">Uncharacterized protein</fullName>
    </submittedName>
</protein>
<evidence type="ECO:0000313" key="2">
    <source>
        <dbReference type="EMBL" id="MBQ0855477.1"/>
    </source>
</evidence>
<dbReference type="Proteomes" id="UP000677413">
    <property type="component" value="Unassembled WGS sequence"/>
</dbReference>